<protein>
    <submittedName>
        <fullName evidence="3">Ribonuclease inhibitor</fullName>
    </submittedName>
</protein>
<dbReference type="Proteomes" id="UP000781710">
    <property type="component" value="Unassembled WGS sequence"/>
</dbReference>
<sequence>MPHTLTLDGARIRDIPSFYDEINRVFMTGVDWTLGPSLDALDDMLYGGYGALDGAAPVTLVWTNFAASRDALGVDTTRQYLLAKLAQPERFNSAHFQRALDALDAGRGQTYFDIVLEIIAAHPNITLVPDERA</sequence>
<comment type="caution">
    <text evidence="3">The sequence shown here is derived from an EMBL/GenBank/DDBJ whole genome shotgun (WGS) entry which is preliminary data.</text>
</comment>
<gene>
    <name evidence="3" type="ORF">CSC78_08510</name>
</gene>
<dbReference type="Gene3D" id="3.30.370.10">
    <property type="entry name" value="Barstar-like"/>
    <property type="match status" value="1"/>
</dbReference>
<name>A0ABQ6ZHZ1_9GAMM</name>
<evidence type="ECO:0000256" key="1">
    <source>
        <dbReference type="ARBA" id="ARBA00006845"/>
    </source>
</evidence>
<evidence type="ECO:0000259" key="2">
    <source>
        <dbReference type="Pfam" id="PF01337"/>
    </source>
</evidence>
<organism evidence="3 4">
    <name type="scientific">Pseudoxanthomonas japonensis</name>
    <dbReference type="NCBI Taxonomy" id="69284"/>
    <lineage>
        <taxon>Bacteria</taxon>
        <taxon>Pseudomonadati</taxon>
        <taxon>Pseudomonadota</taxon>
        <taxon>Gammaproteobacteria</taxon>
        <taxon>Lysobacterales</taxon>
        <taxon>Lysobacteraceae</taxon>
        <taxon>Pseudoxanthomonas</taxon>
    </lineage>
</organism>
<proteinExistence type="inferred from homology"/>
<dbReference type="RefSeq" id="WP_162337482.1">
    <property type="nucleotide sequence ID" value="NZ_JBHSRQ010000015.1"/>
</dbReference>
<dbReference type="InterPro" id="IPR035905">
    <property type="entry name" value="Barstar-like_sf"/>
</dbReference>
<dbReference type="Pfam" id="PF01337">
    <property type="entry name" value="Barstar"/>
    <property type="match status" value="1"/>
</dbReference>
<dbReference type="InterPro" id="IPR000468">
    <property type="entry name" value="Barstar"/>
</dbReference>
<comment type="similarity">
    <text evidence="1">Belongs to the barstar family.</text>
</comment>
<feature type="domain" description="Barstar (barnase inhibitor)" evidence="2">
    <location>
        <begin position="3"/>
        <end position="75"/>
    </location>
</feature>
<evidence type="ECO:0000313" key="3">
    <source>
        <dbReference type="EMBL" id="KAF1725497.1"/>
    </source>
</evidence>
<accession>A0ABQ6ZHZ1</accession>
<dbReference type="SUPFAM" id="SSF52038">
    <property type="entry name" value="Barstar-related"/>
    <property type="match status" value="1"/>
</dbReference>
<evidence type="ECO:0000313" key="4">
    <source>
        <dbReference type="Proteomes" id="UP000781710"/>
    </source>
</evidence>
<keyword evidence="4" id="KW-1185">Reference proteome</keyword>
<dbReference type="EMBL" id="PDWW01000009">
    <property type="protein sequence ID" value="KAF1725497.1"/>
    <property type="molecule type" value="Genomic_DNA"/>
</dbReference>
<reference evidence="3 4" key="1">
    <citation type="submission" date="2017-10" db="EMBL/GenBank/DDBJ databases">
        <title>Whole genome sequencing of members of genus Pseudoxanthomonas.</title>
        <authorList>
            <person name="Kumar S."/>
            <person name="Bansal K."/>
            <person name="Kaur A."/>
            <person name="Patil P."/>
            <person name="Sharma S."/>
            <person name="Patil P.B."/>
        </authorList>
    </citation>
    <scope>NUCLEOTIDE SEQUENCE [LARGE SCALE GENOMIC DNA]</scope>
    <source>
        <strain evidence="3 4">DSM 17109</strain>
    </source>
</reference>